<dbReference type="AlphaFoldDB" id="A0A2A9NVM7"/>
<feature type="region of interest" description="Disordered" evidence="1">
    <location>
        <begin position="224"/>
        <end position="253"/>
    </location>
</feature>
<organism evidence="2 3">
    <name type="scientific">Amanita thiersii Skay4041</name>
    <dbReference type="NCBI Taxonomy" id="703135"/>
    <lineage>
        <taxon>Eukaryota</taxon>
        <taxon>Fungi</taxon>
        <taxon>Dikarya</taxon>
        <taxon>Basidiomycota</taxon>
        <taxon>Agaricomycotina</taxon>
        <taxon>Agaricomycetes</taxon>
        <taxon>Agaricomycetidae</taxon>
        <taxon>Agaricales</taxon>
        <taxon>Pluteineae</taxon>
        <taxon>Amanitaceae</taxon>
        <taxon>Amanita</taxon>
    </lineage>
</organism>
<dbReference type="EMBL" id="KZ301970">
    <property type="protein sequence ID" value="PFH54178.1"/>
    <property type="molecule type" value="Genomic_DNA"/>
</dbReference>
<accession>A0A2A9NVM7</accession>
<dbReference type="Pfam" id="PF04177">
    <property type="entry name" value="TAP42"/>
    <property type="match status" value="1"/>
</dbReference>
<sequence>MSLSQLFANALSTASKVVSFPTIQDSTQELIQYCLRDLNVLQSRVTALSLFSPNETFEDIGTRDLVYLFVPYVLSEVQGRVRTTEPAERMQVLNRAQGSLTSFLSNLDNFEIVPAEERLLYEYKTSPIRDAKQRREMKIKQYQKEKDLRAKIDEIRRRQGLHQFITDDEPNNFDLISMLLPSAGTRQSAKDDEIDSDTEDALREVTLLLLRLMYAQSQVQMESMDQEREILKHTPPPPIKSENQREQHQTAEESMWKLDAPQVPKDGKGPLLDSSGKPLQPFTILPSDAGTRARLQAQVFGPSHRLPTMTIDEYLAIERQRGNILTGGGRASTEAPTSKEKLEIAAEMEGTREGEEMAEEKRQKDEQWAQYTDENPRGAGNTMNRG</sequence>
<gene>
    <name evidence="2" type="ORF">AMATHDRAFT_52988</name>
</gene>
<reference evidence="2 3" key="1">
    <citation type="submission" date="2014-02" db="EMBL/GenBank/DDBJ databases">
        <title>Transposable element dynamics among asymbiotic and ectomycorrhizal Amanita fungi.</title>
        <authorList>
            <consortium name="DOE Joint Genome Institute"/>
            <person name="Hess J."/>
            <person name="Skrede I."/>
            <person name="Wolfe B."/>
            <person name="LaButti K."/>
            <person name="Ohm R.A."/>
            <person name="Grigoriev I.V."/>
            <person name="Pringle A."/>
        </authorList>
    </citation>
    <scope>NUCLEOTIDE SEQUENCE [LARGE SCALE GENOMIC DNA]</scope>
    <source>
        <strain evidence="2 3">SKay4041</strain>
    </source>
</reference>
<dbReference type="Proteomes" id="UP000242287">
    <property type="component" value="Unassembled WGS sequence"/>
</dbReference>
<dbReference type="GO" id="GO:0035303">
    <property type="term" value="P:regulation of dephosphorylation"/>
    <property type="evidence" value="ECO:0007669"/>
    <property type="project" value="TreeGrafter"/>
</dbReference>
<dbReference type="OrthoDB" id="10261753at2759"/>
<dbReference type="GO" id="GO:0051721">
    <property type="term" value="F:protein phosphatase 2A binding"/>
    <property type="evidence" value="ECO:0007669"/>
    <property type="project" value="TreeGrafter"/>
</dbReference>
<evidence type="ECO:0008006" key="4">
    <source>
        <dbReference type="Google" id="ProtNLM"/>
    </source>
</evidence>
<dbReference type="PANTHER" id="PTHR10933">
    <property type="entry name" value="IMMUNOGLOBULIN-BINDING PROTEIN 1"/>
    <property type="match status" value="1"/>
</dbReference>
<dbReference type="GO" id="GO:0005829">
    <property type="term" value="C:cytosol"/>
    <property type="evidence" value="ECO:0007669"/>
    <property type="project" value="TreeGrafter"/>
</dbReference>
<dbReference type="PANTHER" id="PTHR10933:SF9">
    <property type="entry name" value="IMMUNOGLOBULIN-BINDING PROTEIN 1"/>
    <property type="match status" value="1"/>
</dbReference>
<evidence type="ECO:0000313" key="2">
    <source>
        <dbReference type="EMBL" id="PFH54178.1"/>
    </source>
</evidence>
<feature type="compositionally biased region" description="Basic and acidic residues" evidence="1">
    <location>
        <begin position="242"/>
        <end position="253"/>
    </location>
</feature>
<dbReference type="GO" id="GO:0009966">
    <property type="term" value="P:regulation of signal transduction"/>
    <property type="evidence" value="ECO:0007669"/>
    <property type="project" value="InterPro"/>
</dbReference>
<dbReference type="InterPro" id="IPR007304">
    <property type="entry name" value="TAP46-like"/>
</dbReference>
<feature type="compositionally biased region" description="Basic and acidic residues" evidence="1">
    <location>
        <begin position="349"/>
        <end position="367"/>
    </location>
</feature>
<dbReference type="STRING" id="703135.A0A2A9NVM7"/>
<evidence type="ECO:0000256" key="1">
    <source>
        <dbReference type="SAM" id="MobiDB-lite"/>
    </source>
</evidence>
<feature type="region of interest" description="Disordered" evidence="1">
    <location>
        <begin position="349"/>
        <end position="386"/>
    </location>
</feature>
<protein>
    <recommendedName>
        <fullName evidence="4">TAP42-like protein</fullName>
    </recommendedName>
</protein>
<dbReference type="Gene3D" id="1.25.40.540">
    <property type="entry name" value="TAP42-like family"/>
    <property type="match status" value="1"/>
</dbReference>
<evidence type="ECO:0000313" key="3">
    <source>
        <dbReference type="Proteomes" id="UP000242287"/>
    </source>
</evidence>
<proteinExistence type="predicted"/>
<name>A0A2A9NVM7_9AGAR</name>
<keyword evidence="3" id="KW-1185">Reference proteome</keyword>
<dbReference type="InterPro" id="IPR038511">
    <property type="entry name" value="TAP42/TAP46-like_sf"/>
</dbReference>